<keyword evidence="1" id="KW-0732">Signal</keyword>
<dbReference type="Proteomes" id="UP000257127">
    <property type="component" value="Unassembled WGS sequence"/>
</dbReference>
<evidence type="ECO:0000256" key="1">
    <source>
        <dbReference type="SAM" id="SignalP"/>
    </source>
</evidence>
<evidence type="ECO:0000313" key="2">
    <source>
        <dbReference type="EMBL" id="RFC55800.1"/>
    </source>
</evidence>
<reference evidence="2 3" key="1">
    <citation type="submission" date="2018-08" db="EMBL/GenBank/DDBJ databases">
        <title>The draft genome squence of Brumimicrobium sp. N62.</title>
        <authorList>
            <person name="Du Z.-J."/>
            <person name="Luo H.-R."/>
        </authorList>
    </citation>
    <scope>NUCLEOTIDE SEQUENCE [LARGE SCALE GENOMIC DNA]</scope>
    <source>
        <strain evidence="2 3">N62</strain>
    </source>
</reference>
<dbReference type="OrthoDB" id="9856493at2"/>
<gene>
    <name evidence="2" type="ORF">DXU93_02365</name>
</gene>
<dbReference type="EMBL" id="QURB01000001">
    <property type="protein sequence ID" value="RFC55800.1"/>
    <property type="molecule type" value="Genomic_DNA"/>
</dbReference>
<feature type="chain" id="PRO_5017615834" description="Secreted protein" evidence="1">
    <location>
        <begin position="27"/>
        <end position="104"/>
    </location>
</feature>
<proteinExistence type="predicted"/>
<protein>
    <recommendedName>
        <fullName evidence="4">Secreted protein</fullName>
    </recommendedName>
</protein>
<dbReference type="AlphaFoldDB" id="A0A3E1F1W3"/>
<comment type="caution">
    <text evidence="2">The sequence shown here is derived from an EMBL/GenBank/DDBJ whole genome shotgun (WGS) entry which is preliminary data.</text>
</comment>
<organism evidence="2 3">
    <name type="scientific">Brumimicrobium aurantiacum</name>
    <dbReference type="NCBI Taxonomy" id="1737063"/>
    <lineage>
        <taxon>Bacteria</taxon>
        <taxon>Pseudomonadati</taxon>
        <taxon>Bacteroidota</taxon>
        <taxon>Flavobacteriia</taxon>
        <taxon>Flavobacteriales</taxon>
        <taxon>Crocinitomicaceae</taxon>
        <taxon>Brumimicrobium</taxon>
    </lineage>
</organism>
<dbReference type="RefSeq" id="WP_116879635.1">
    <property type="nucleotide sequence ID" value="NZ_QURB01000001.1"/>
</dbReference>
<sequence>MKKQKIYAMICLASLLMFFQSSVLFIADTFINYHIDEVNACMDLGEQENSNRTANPLEEETLHPSIEIVHTYNTSSQKEKEYSLYFFKIKTNYQENTTPPPEHV</sequence>
<name>A0A3E1F1W3_9FLAO</name>
<evidence type="ECO:0008006" key="4">
    <source>
        <dbReference type="Google" id="ProtNLM"/>
    </source>
</evidence>
<evidence type="ECO:0000313" key="3">
    <source>
        <dbReference type="Proteomes" id="UP000257127"/>
    </source>
</evidence>
<feature type="signal peptide" evidence="1">
    <location>
        <begin position="1"/>
        <end position="26"/>
    </location>
</feature>
<keyword evidence="3" id="KW-1185">Reference proteome</keyword>
<accession>A0A3E1F1W3</accession>